<organism evidence="4 6">
    <name type="scientific">Nelumbo nucifera</name>
    <name type="common">Sacred lotus</name>
    <dbReference type="NCBI Taxonomy" id="4432"/>
    <lineage>
        <taxon>Eukaryota</taxon>
        <taxon>Viridiplantae</taxon>
        <taxon>Streptophyta</taxon>
        <taxon>Embryophyta</taxon>
        <taxon>Tracheophyta</taxon>
        <taxon>Spermatophyta</taxon>
        <taxon>Magnoliopsida</taxon>
        <taxon>Proteales</taxon>
        <taxon>Nelumbonaceae</taxon>
        <taxon>Nelumbo</taxon>
    </lineage>
</organism>
<reference evidence="5 6" key="1">
    <citation type="submission" date="2025-04" db="UniProtKB">
        <authorList>
            <consortium name="RefSeq"/>
        </authorList>
    </citation>
    <scope>IDENTIFICATION</scope>
</reference>
<dbReference type="FunFam" id="1.25.40.10:FF:000344">
    <property type="entry name" value="Pentatricopeptide repeat-containing protein"/>
    <property type="match status" value="1"/>
</dbReference>
<evidence type="ECO:0000313" key="7">
    <source>
        <dbReference type="RefSeq" id="XP_010267017.1"/>
    </source>
</evidence>
<dbReference type="InterPro" id="IPR011990">
    <property type="entry name" value="TPR-like_helical_dom_sf"/>
</dbReference>
<feature type="repeat" description="PPR" evidence="2">
    <location>
        <begin position="307"/>
        <end position="341"/>
    </location>
</feature>
<name>A0A1U8AUY9_NELNU</name>
<dbReference type="FunFam" id="1.25.40.10:FF:000285">
    <property type="entry name" value="Pentatricopeptide repeat-containing protein, chloroplastic"/>
    <property type="match status" value="2"/>
</dbReference>
<evidence type="ECO:0000256" key="2">
    <source>
        <dbReference type="PROSITE-ProRule" id="PRU00708"/>
    </source>
</evidence>
<evidence type="ECO:0000313" key="5">
    <source>
        <dbReference type="RefSeq" id="XP_010267015.1"/>
    </source>
</evidence>
<dbReference type="OMA" id="PEMDSTY"/>
<dbReference type="PANTHER" id="PTHR47926:SF344">
    <property type="entry name" value="OS07G0636900 PROTEIN"/>
    <property type="match status" value="1"/>
</dbReference>
<evidence type="ECO:0000259" key="3">
    <source>
        <dbReference type="Pfam" id="PF14432"/>
    </source>
</evidence>
<dbReference type="GeneID" id="104604408"/>
<dbReference type="InterPro" id="IPR002885">
    <property type="entry name" value="PPR_rpt"/>
</dbReference>
<dbReference type="PROSITE" id="PS51375">
    <property type="entry name" value="PPR"/>
    <property type="match status" value="6"/>
</dbReference>
<evidence type="ECO:0000313" key="6">
    <source>
        <dbReference type="RefSeq" id="XP_010267016.1"/>
    </source>
</evidence>
<dbReference type="RefSeq" id="XP_010267017.1">
    <property type="nucleotide sequence ID" value="XM_010268715.2"/>
</dbReference>
<dbReference type="Pfam" id="PF13041">
    <property type="entry name" value="PPR_2"/>
    <property type="match status" value="4"/>
</dbReference>
<dbReference type="RefSeq" id="XP_010267016.1">
    <property type="nucleotide sequence ID" value="XM_010268714.2"/>
</dbReference>
<evidence type="ECO:0000313" key="4">
    <source>
        <dbReference type="Proteomes" id="UP000189703"/>
    </source>
</evidence>
<dbReference type="RefSeq" id="XP_010267015.1">
    <property type="nucleotide sequence ID" value="XM_010268713.2"/>
</dbReference>
<dbReference type="RefSeq" id="XP_010267019.1">
    <property type="nucleotide sequence ID" value="XM_010268717.2"/>
</dbReference>
<dbReference type="Pfam" id="PF20431">
    <property type="entry name" value="E_motif"/>
    <property type="match status" value="1"/>
</dbReference>
<feature type="domain" description="DYW" evidence="3">
    <location>
        <begin position="926"/>
        <end position="1018"/>
    </location>
</feature>
<dbReference type="GO" id="GO:0008270">
    <property type="term" value="F:zinc ion binding"/>
    <property type="evidence" value="ECO:0007669"/>
    <property type="project" value="InterPro"/>
</dbReference>
<dbReference type="Pfam" id="PF14432">
    <property type="entry name" value="DYW_deaminase"/>
    <property type="match status" value="1"/>
</dbReference>
<dbReference type="Proteomes" id="UP000189703">
    <property type="component" value="Unplaced"/>
</dbReference>
<dbReference type="InterPro" id="IPR046960">
    <property type="entry name" value="PPR_At4g14850-like_plant"/>
</dbReference>
<dbReference type="eggNOG" id="KOG4197">
    <property type="taxonomic scope" value="Eukaryota"/>
</dbReference>
<keyword evidence="4" id="KW-1185">Reference proteome</keyword>
<dbReference type="GO" id="GO:0009451">
    <property type="term" value="P:RNA modification"/>
    <property type="evidence" value="ECO:0007669"/>
    <property type="project" value="InterPro"/>
</dbReference>
<gene>
    <name evidence="5 6 7 8 9" type="primary">LOC104604408</name>
</gene>
<dbReference type="Gene3D" id="1.25.40.10">
    <property type="entry name" value="Tetratricopeptide repeat domain"/>
    <property type="match status" value="6"/>
</dbReference>
<dbReference type="GO" id="GO:0003723">
    <property type="term" value="F:RNA binding"/>
    <property type="evidence" value="ECO:0007669"/>
    <property type="project" value="InterPro"/>
</dbReference>
<accession>A0A1U8AUY9</accession>
<dbReference type="PANTHER" id="PTHR47926">
    <property type="entry name" value="PENTATRICOPEPTIDE REPEAT-CONTAINING PROTEIN"/>
    <property type="match status" value="1"/>
</dbReference>
<dbReference type="InterPro" id="IPR046848">
    <property type="entry name" value="E_motif"/>
</dbReference>
<feature type="repeat" description="PPR" evidence="2">
    <location>
        <begin position="408"/>
        <end position="442"/>
    </location>
</feature>
<dbReference type="InterPro" id="IPR032867">
    <property type="entry name" value="DYW_dom"/>
</dbReference>
<dbReference type="FunFam" id="1.25.40.10:FF:000366">
    <property type="entry name" value="Pentatricopeptide (PPR) repeat-containing protein"/>
    <property type="match status" value="1"/>
</dbReference>
<evidence type="ECO:0000256" key="1">
    <source>
        <dbReference type="ARBA" id="ARBA00022737"/>
    </source>
</evidence>
<dbReference type="NCBIfam" id="TIGR00756">
    <property type="entry name" value="PPR"/>
    <property type="match status" value="5"/>
</dbReference>
<keyword evidence="1" id="KW-0677">Repeat</keyword>
<feature type="repeat" description="PPR" evidence="2">
    <location>
        <begin position="206"/>
        <end position="240"/>
    </location>
</feature>
<sequence>MRSPPPSFRGLSLSFPPVSNHSFRFLKGPPRIITPLFDSIRPCSVSCAVGIADTDPTSYVSCEGIGVRTLPTPTCSVLSLHLQLDEETQNGPRGLRAPTRHGKMTSKVPKIVETDLPIEQGRMLYRLGMGGVANSDCKATLKRYSKLLNACASSCSLNDGKVVHGQVVKNCLYPDSHLLNSLVNMYVKCGGLRCGRSVLERMPERDVVSWTTLISGFVAEGDGSEAIRLFSKMRQEGIWPNGFTFCSVLKACSILLALDSGRQVHGEVIKVGTFSDLFVGSALSDLYAKCGEMELAERVFFSMPEKNDVAWNVFLNGHAQMGGEKEVLKLFHRMTESEVRLSSFTLSNVLKACGNSGNAKDGQAVHSLAIKIGSEVVYCLNSSLVNMYFKCGLVNDAYKVFISIRDPDVVAWSEMIDHLNQQGFYSEAVELFAEMMQTGLRPNQYTLASLISAAINIGNTRYGDSIHACVWKLGYVSDNPIGNALITMYMRNGYIQDGFKVFKVMKNRDPISWNAVLSGIQDGEFCNQGPRIFKQMFMEGFKPNMCTFVSILRYCSNLSNVDFGQQVHTHITKTSLGDDSVVGTALVHMYAKCQSLENACLVFHRMKKRDLLSWTTIISGYAQTDEGEKAIKFFCQMQREGVCPNEFTLASCLKGCSSIAALVNGQQLHSWAIRAGHLDDMFVSSALIDMYGKCGSIEDAEALFGDLVSRDIVSWNTIICGYAQHGYGEKALKAFHCMLDEGFSPDKVTFIGVLSACSHVGLIEEGKQYFDSLNGVYRITPTIEHHACMVDILGRAGNFDKIQNFIQEMALSHDILIWQTVLGACRMHGNVKFAERAAEKLFELEPKEDSTYILLSNIYAAKGRWDDVAKVRALMSSQGVKKQPGCSWVEVDGQVHVFLSKDGSHLKFKEICLKLEELYQELTLAGYIPNTENVLQNVPETEKKENLLYHSERLALAFALVTKRPGEPIRIFKSIRICGDCHNFIKLISGITNRGVVIRDSSRFHHFQNGSCSCQDYW</sequence>
<dbReference type="RefSeq" id="XP_010267018.1">
    <property type="nucleotide sequence ID" value="XM_010268716.2"/>
</dbReference>
<protein>
    <submittedName>
        <fullName evidence="5 6">Pentatricopeptide repeat-containing protein At4g21065-like</fullName>
    </submittedName>
</protein>
<feature type="repeat" description="PPR" evidence="2">
    <location>
        <begin position="509"/>
        <end position="543"/>
    </location>
</feature>
<dbReference type="Pfam" id="PF01535">
    <property type="entry name" value="PPR"/>
    <property type="match status" value="4"/>
</dbReference>
<dbReference type="FunFam" id="1.25.40.10:FF:000227">
    <property type="entry name" value="Pentatricopeptide repeat-containing protein At3g13880"/>
    <property type="match status" value="1"/>
</dbReference>
<dbReference type="AlphaFoldDB" id="A0A1U8AUY9"/>
<dbReference type="OrthoDB" id="1902591at2759"/>
<dbReference type="FunFam" id="1.25.40.10:FF:000031">
    <property type="entry name" value="Pentatricopeptide repeat-containing protein mitochondrial"/>
    <property type="match status" value="1"/>
</dbReference>
<proteinExistence type="predicted"/>
<evidence type="ECO:0000313" key="8">
    <source>
        <dbReference type="RefSeq" id="XP_010267018.1"/>
    </source>
</evidence>
<evidence type="ECO:0000313" key="9">
    <source>
        <dbReference type="RefSeq" id="XP_010267019.1"/>
    </source>
</evidence>
<feature type="repeat" description="PPR" evidence="2">
    <location>
        <begin position="610"/>
        <end position="644"/>
    </location>
</feature>
<dbReference type="KEGG" id="nnu:104604408"/>
<feature type="repeat" description="PPR" evidence="2">
    <location>
        <begin position="711"/>
        <end position="745"/>
    </location>
</feature>